<evidence type="ECO:0000313" key="2">
    <source>
        <dbReference type="Proteomes" id="UP000653305"/>
    </source>
</evidence>
<proteinExistence type="predicted"/>
<dbReference type="Proteomes" id="UP000653305">
    <property type="component" value="Unassembled WGS sequence"/>
</dbReference>
<organism evidence="1 2">
    <name type="scientific">Phtheirospermum japonicum</name>
    <dbReference type="NCBI Taxonomy" id="374723"/>
    <lineage>
        <taxon>Eukaryota</taxon>
        <taxon>Viridiplantae</taxon>
        <taxon>Streptophyta</taxon>
        <taxon>Embryophyta</taxon>
        <taxon>Tracheophyta</taxon>
        <taxon>Spermatophyta</taxon>
        <taxon>Magnoliopsida</taxon>
        <taxon>eudicotyledons</taxon>
        <taxon>Gunneridae</taxon>
        <taxon>Pentapetalae</taxon>
        <taxon>asterids</taxon>
        <taxon>lamiids</taxon>
        <taxon>Lamiales</taxon>
        <taxon>Orobanchaceae</taxon>
        <taxon>Orobanchaceae incertae sedis</taxon>
        <taxon>Phtheirospermum</taxon>
    </lineage>
</organism>
<dbReference type="AlphaFoldDB" id="A0A830BT98"/>
<dbReference type="EMBL" id="BMAC01000163">
    <property type="protein sequence ID" value="GFP88148.1"/>
    <property type="molecule type" value="Genomic_DNA"/>
</dbReference>
<comment type="caution">
    <text evidence="1">The sequence shown here is derived from an EMBL/GenBank/DDBJ whole genome shotgun (WGS) entry which is preliminary data.</text>
</comment>
<evidence type="ECO:0000313" key="1">
    <source>
        <dbReference type="EMBL" id="GFP88148.1"/>
    </source>
</evidence>
<sequence>MLNCVIVGAGISDLCIAQDLTTKHRNSNLMVTKAQRARERKHHHRRKGWLSLGIMPQQFPALGPHAYHDGNRVMRNLLKSLSGATSVMKFLNA</sequence>
<dbReference type="OrthoDB" id="1744444at2759"/>
<gene>
    <name evidence="1" type="ORF">PHJA_000958500</name>
</gene>
<keyword evidence="2" id="KW-1185">Reference proteome</keyword>
<protein>
    <submittedName>
        <fullName evidence="1">Protoporphyrinogen oxidase 1 chloroplastic</fullName>
    </submittedName>
</protein>
<name>A0A830BT98_9LAMI</name>
<reference evidence="1" key="1">
    <citation type="submission" date="2020-07" db="EMBL/GenBank/DDBJ databases">
        <title>Ethylene signaling mediates host invasion by parasitic plants.</title>
        <authorList>
            <person name="Yoshida S."/>
        </authorList>
    </citation>
    <scope>NUCLEOTIDE SEQUENCE</scope>
    <source>
        <strain evidence="1">Okayama</strain>
    </source>
</reference>
<accession>A0A830BT98</accession>